<protein>
    <recommendedName>
        <fullName evidence="4">DUF4148 domain-containing protein</fullName>
    </recommendedName>
</protein>
<comment type="caution">
    <text evidence="2">The sequence shown here is derived from an EMBL/GenBank/DDBJ whole genome shotgun (WGS) entry which is preliminary data.</text>
</comment>
<sequence>MVAVAALALSATVSAAGQDAQAGQTVFKDPATGQIRNPTATEAKQFNDLRAAQRKADVAARKASGAPAAGVPRLQSNGILVADLDESSMTYSVVRRNAHGGLDHECVDGAHAAAKTLSTPVTTQSKEHQNEVQ</sequence>
<feature type="chain" id="PRO_5013775649" description="DUF4148 domain-containing protein" evidence="1">
    <location>
        <begin position="16"/>
        <end position="133"/>
    </location>
</feature>
<keyword evidence="1" id="KW-0732">Signal</keyword>
<name>A0A2G8TB85_9BURK</name>
<dbReference type="Proteomes" id="UP000230390">
    <property type="component" value="Unassembled WGS sequence"/>
</dbReference>
<evidence type="ECO:0000256" key="1">
    <source>
        <dbReference type="SAM" id="SignalP"/>
    </source>
</evidence>
<feature type="signal peptide" evidence="1">
    <location>
        <begin position="1"/>
        <end position="15"/>
    </location>
</feature>
<evidence type="ECO:0000313" key="3">
    <source>
        <dbReference type="Proteomes" id="UP000230390"/>
    </source>
</evidence>
<evidence type="ECO:0008006" key="4">
    <source>
        <dbReference type="Google" id="ProtNLM"/>
    </source>
</evidence>
<dbReference type="NCBIfam" id="NF047450">
    <property type="entry name" value="post-PEP-CTERM_1"/>
    <property type="match status" value="1"/>
</dbReference>
<evidence type="ECO:0000313" key="2">
    <source>
        <dbReference type="EMBL" id="PIL43301.1"/>
    </source>
</evidence>
<organism evidence="2 3">
    <name type="scientific">Massilia eurypsychrophila</name>
    <dbReference type="NCBI Taxonomy" id="1485217"/>
    <lineage>
        <taxon>Bacteria</taxon>
        <taxon>Pseudomonadati</taxon>
        <taxon>Pseudomonadota</taxon>
        <taxon>Betaproteobacteria</taxon>
        <taxon>Burkholderiales</taxon>
        <taxon>Oxalobacteraceae</taxon>
        <taxon>Telluria group</taxon>
        <taxon>Massilia</taxon>
    </lineage>
</organism>
<dbReference type="EMBL" id="PDOC01000015">
    <property type="protein sequence ID" value="PIL43301.1"/>
    <property type="molecule type" value="Genomic_DNA"/>
</dbReference>
<reference evidence="2 3" key="1">
    <citation type="submission" date="2017-10" db="EMBL/GenBank/DDBJ databases">
        <title>Massilia psychrophilum sp. nov., a novel purple-pigmented bacterium isolated from Tianshan glacier, Xinjiang Municipality, China.</title>
        <authorList>
            <person name="Wang H."/>
        </authorList>
    </citation>
    <scope>NUCLEOTIDE SEQUENCE [LARGE SCALE GENOMIC DNA]</scope>
    <source>
        <strain evidence="2 3">JCM 30074</strain>
    </source>
</reference>
<dbReference type="AlphaFoldDB" id="A0A2G8TB85"/>
<accession>A0A2G8TB85</accession>
<gene>
    <name evidence="2" type="ORF">CR105_20020</name>
</gene>
<keyword evidence="3" id="KW-1185">Reference proteome</keyword>
<proteinExistence type="predicted"/>